<comment type="subcellular location">
    <subcellularLocation>
        <location evidence="1">Periplasm</location>
    </subcellularLocation>
</comment>
<dbReference type="PROSITE" id="PS51318">
    <property type="entry name" value="TAT"/>
    <property type="match status" value="1"/>
</dbReference>
<organism evidence="6 7">
    <name type="scientific">Pollutimonas bauzanensis</name>
    <dbReference type="NCBI Taxonomy" id="658167"/>
    <lineage>
        <taxon>Bacteria</taxon>
        <taxon>Pseudomonadati</taxon>
        <taxon>Pseudomonadota</taxon>
        <taxon>Betaproteobacteria</taxon>
        <taxon>Burkholderiales</taxon>
        <taxon>Alcaligenaceae</taxon>
        <taxon>Pollutimonas</taxon>
    </lineage>
</organism>
<dbReference type="Gene3D" id="3.40.190.10">
    <property type="entry name" value="Periplasmic binding protein-like II"/>
    <property type="match status" value="2"/>
</dbReference>
<dbReference type="PANTHER" id="PTHR30006:SF3">
    <property type="entry name" value="THIAMINE-BINDING PERIPLASMIC PROTEIN"/>
    <property type="match status" value="1"/>
</dbReference>
<dbReference type="GO" id="GO:0015888">
    <property type="term" value="P:thiamine transport"/>
    <property type="evidence" value="ECO:0007669"/>
    <property type="project" value="TreeGrafter"/>
</dbReference>
<keyword evidence="4" id="KW-0732">Signal</keyword>
<evidence type="ECO:0000256" key="4">
    <source>
        <dbReference type="ARBA" id="ARBA00022729"/>
    </source>
</evidence>
<dbReference type="Proteomes" id="UP000184226">
    <property type="component" value="Unassembled WGS sequence"/>
</dbReference>
<dbReference type="AlphaFoldDB" id="A0A1M5VJ96"/>
<name>A0A1M5VJ96_9BURK</name>
<proteinExistence type="inferred from homology"/>
<evidence type="ECO:0000256" key="1">
    <source>
        <dbReference type="ARBA" id="ARBA00004418"/>
    </source>
</evidence>
<dbReference type="CDD" id="cd13589">
    <property type="entry name" value="PBP2_polyamine_RpCGA009"/>
    <property type="match status" value="1"/>
</dbReference>
<dbReference type="EMBL" id="FQXE01000004">
    <property type="protein sequence ID" value="SHH75329.1"/>
    <property type="molecule type" value="Genomic_DNA"/>
</dbReference>
<dbReference type="OrthoDB" id="8874923at2"/>
<evidence type="ECO:0000313" key="6">
    <source>
        <dbReference type="EMBL" id="SHH75329.1"/>
    </source>
</evidence>
<protein>
    <submittedName>
        <fullName evidence="6">Putative spermidine/putrescine transport system substrate-binding protein</fullName>
    </submittedName>
</protein>
<accession>A0A1M5VJ96</accession>
<dbReference type="Pfam" id="PF13416">
    <property type="entry name" value="SBP_bac_8"/>
    <property type="match status" value="1"/>
</dbReference>
<keyword evidence="7" id="KW-1185">Reference proteome</keyword>
<dbReference type="InterPro" id="IPR006311">
    <property type="entry name" value="TAT_signal"/>
</dbReference>
<keyword evidence="3" id="KW-0813">Transport</keyword>
<dbReference type="InterPro" id="IPR006059">
    <property type="entry name" value="SBP"/>
</dbReference>
<evidence type="ECO:0000313" key="7">
    <source>
        <dbReference type="Proteomes" id="UP000184226"/>
    </source>
</evidence>
<dbReference type="GO" id="GO:0030976">
    <property type="term" value="F:thiamine pyrophosphate binding"/>
    <property type="evidence" value="ECO:0007669"/>
    <property type="project" value="TreeGrafter"/>
</dbReference>
<comment type="similarity">
    <text evidence="2">Belongs to the bacterial solute-binding protein 1 family.</text>
</comment>
<sequence length="358" mass="38793">MGNVKTAVKKISRRHFVLAAGSLAAAGGLGLSRIGYAAEGRITVADPGGAWGAAARKAFYDPFEKASGIRVASVAREADPLAQIKAQIQTKSYLWDVTIATPYARILLDKLDLIEPAGLAPASFDGMIPGSITDSWVGVDVYAAILAYNTKTFGDKGPQSWADFWNVEAFPGRRSLRKSPVDTLEAALLADGVSPKDLYPLDLDRAFKSLDKIKPHITAWWGGGAQSTQMLQSGEVDMILLWNGRAQAAVDGGAPVKVVWNQGLYGIEGFFILKGSPRAELARRFLEFCTDPLRQAQYVQEVSYGPTNLHAFKSVSAERAAILPTSEKNFAKLIASGDDYWAEQIGPVTQRFNSWLLK</sequence>
<dbReference type="RefSeq" id="WP_073103053.1">
    <property type="nucleotide sequence ID" value="NZ_FQXE01000004.1"/>
</dbReference>
<gene>
    <name evidence="6" type="ORF">SAMN04488135_104407</name>
</gene>
<dbReference type="STRING" id="658167.SAMN04488135_104407"/>
<dbReference type="PANTHER" id="PTHR30006">
    <property type="entry name" value="THIAMINE-BINDING PERIPLASMIC PROTEIN-RELATED"/>
    <property type="match status" value="1"/>
</dbReference>
<reference evidence="6 7" key="1">
    <citation type="submission" date="2016-11" db="EMBL/GenBank/DDBJ databases">
        <authorList>
            <person name="Jaros S."/>
            <person name="Januszkiewicz K."/>
            <person name="Wedrychowicz H."/>
        </authorList>
    </citation>
    <scope>NUCLEOTIDE SEQUENCE [LARGE SCALE GENOMIC DNA]</scope>
    <source>
        <strain evidence="6 7">CGMCC 1.10190</strain>
    </source>
</reference>
<evidence type="ECO:0000256" key="2">
    <source>
        <dbReference type="ARBA" id="ARBA00008520"/>
    </source>
</evidence>
<dbReference type="GO" id="GO:0030288">
    <property type="term" value="C:outer membrane-bounded periplasmic space"/>
    <property type="evidence" value="ECO:0007669"/>
    <property type="project" value="TreeGrafter"/>
</dbReference>
<evidence type="ECO:0000256" key="3">
    <source>
        <dbReference type="ARBA" id="ARBA00022448"/>
    </source>
</evidence>
<evidence type="ECO:0000256" key="5">
    <source>
        <dbReference type="ARBA" id="ARBA00022764"/>
    </source>
</evidence>
<keyword evidence="5" id="KW-0574">Periplasm</keyword>
<dbReference type="SUPFAM" id="SSF53850">
    <property type="entry name" value="Periplasmic binding protein-like II"/>
    <property type="match status" value="1"/>
</dbReference>
<dbReference type="GO" id="GO:0030975">
    <property type="term" value="F:thiamine binding"/>
    <property type="evidence" value="ECO:0007669"/>
    <property type="project" value="TreeGrafter"/>
</dbReference>